<dbReference type="Pfam" id="PF06283">
    <property type="entry name" value="ThuA"/>
    <property type="match status" value="1"/>
</dbReference>
<evidence type="ECO:0000313" key="3">
    <source>
        <dbReference type="Proteomes" id="UP000509638"/>
    </source>
</evidence>
<accession>A0A7D5EXI8</accession>
<dbReference type="EMBL" id="CP058316">
    <property type="protein sequence ID" value="QLD11208.1"/>
    <property type="molecule type" value="Genomic_DNA"/>
</dbReference>
<reference evidence="2 3" key="1">
    <citation type="submission" date="2020-06" db="EMBL/GenBank/DDBJ databases">
        <authorList>
            <person name="Jo H."/>
        </authorList>
    </citation>
    <scope>NUCLEOTIDE SEQUENCE [LARGE SCALE GENOMIC DNA]</scope>
    <source>
        <strain evidence="2 3">I46</strain>
    </source>
</reference>
<dbReference type="InterPro" id="IPR029010">
    <property type="entry name" value="ThuA-like"/>
</dbReference>
<dbReference type="Gene3D" id="3.40.50.880">
    <property type="match status" value="1"/>
</dbReference>
<protein>
    <submittedName>
        <fullName evidence="2">ThuA domain-containing protein</fullName>
    </submittedName>
</protein>
<dbReference type="InterPro" id="IPR029062">
    <property type="entry name" value="Class_I_gatase-like"/>
</dbReference>
<organism evidence="2 3">
    <name type="scientific">Microbacterium oleivorans</name>
    <dbReference type="NCBI Taxonomy" id="273677"/>
    <lineage>
        <taxon>Bacteria</taxon>
        <taxon>Bacillati</taxon>
        <taxon>Actinomycetota</taxon>
        <taxon>Actinomycetes</taxon>
        <taxon>Micrococcales</taxon>
        <taxon>Microbacteriaceae</taxon>
        <taxon>Microbacterium</taxon>
    </lineage>
</organism>
<gene>
    <name evidence="2" type="ORF">HW566_05110</name>
</gene>
<sequence>MPSAMILTGMEPYRDLWHGLGATSERVSELLRGWGFDTELTDDLLAGVDAAPDLLVVNIAGRGSHPDPREARTARGLNRILDERVPVLALHSAAIAFADQPVWRQIIGGRWEPGISGHPQIGTSAIHVLRGHEITHELDPFAVYDERYSRLTRDSGVALAEHVEDGVRHELAWALEADDGRRAVYDGLGHAVESYDSPGRVELFRREVAWLSRIRIRS</sequence>
<name>A0A7D5EXI8_9MICO</name>
<feature type="domain" description="ThuA-like" evidence="1">
    <location>
        <begin position="25"/>
        <end position="210"/>
    </location>
</feature>
<dbReference type="Proteomes" id="UP000509638">
    <property type="component" value="Chromosome"/>
</dbReference>
<evidence type="ECO:0000313" key="2">
    <source>
        <dbReference type="EMBL" id="QLD11208.1"/>
    </source>
</evidence>
<dbReference type="AlphaFoldDB" id="A0A7D5EXI8"/>
<dbReference type="RefSeq" id="WP_178010969.1">
    <property type="nucleotide sequence ID" value="NZ_CP058316.1"/>
</dbReference>
<proteinExistence type="predicted"/>
<evidence type="ECO:0000259" key="1">
    <source>
        <dbReference type="Pfam" id="PF06283"/>
    </source>
</evidence>
<dbReference type="SUPFAM" id="SSF52317">
    <property type="entry name" value="Class I glutamine amidotransferase-like"/>
    <property type="match status" value="1"/>
</dbReference>